<keyword evidence="1 2" id="KW-0238">DNA-binding</keyword>
<dbReference type="EMBL" id="RRAZ01000021">
    <property type="protein sequence ID" value="RRH72815.1"/>
    <property type="molecule type" value="Genomic_DNA"/>
</dbReference>
<dbReference type="Pfam" id="PF00440">
    <property type="entry name" value="TetR_N"/>
    <property type="match status" value="1"/>
</dbReference>
<dbReference type="GO" id="GO:0003677">
    <property type="term" value="F:DNA binding"/>
    <property type="evidence" value="ECO:0007669"/>
    <property type="project" value="UniProtKB-UniRule"/>
</dbReference>
<organism evidence="4 5">
    <name type="scientific">Falsigemmobacter faecalis</name>
    <dbReference type="NCBI Taxonomy" id="2488730"/>
    <lineage>
        <taxon>Bacteria</taxon>
        <taxon>Pseudomonadati</taxon>
        <taxon>Pseudomonadota</taxon>
        <taxon>Alphaproteobacteria</taxon>
        <taxon>Rhodobacterales</taxon>
        <taxon>Paracoccaceae</taxon>
        <taxon>Falsigemmobacter</taxon>
    </lineage>
</organism>
<dbReference type="PANTHER" id="PTHR30328:SF54">
    <property type="entry name" value="HTH-TYPE TRANSCRIPTIONAL REPRESSOR SCO4008"/>
    <property type="match status" value="1"/>
</dbReference>
<dbReference type="PRINTS" id="PR00455">
    <property type="entry name" value="HTHTETR"/>
</dbReference>
<keyword evidence="5" id="KW-1185">Reference proteome</keyword>
<reference evidence="4 5" key="1">
    <citation type="submission" date="2018-11" db="EMBL/GenBank/DDBJ databases">
        <title>Gemmobacter sp. nov., YIM 102744-1 draft genome.</title>
        <authorList>
            <person name="Li G."/>
            <person name="Jiang Y."/>
        </authorList>
    </citation>
    <scope>NUCLEOTIDE SEQUENCE [LARGE SCALE GENOMIC DNA]</scope>
    <source>
        <strain evidence="4 5">YIM 102744-1</strain>
    </source>
</reference>
<dbReference type="PROSITE" id="PS50977">
    <property type="entry name" value="HTH_TETR_2"/>
    <property type="match status" value="1"/>
</dbReference>
<dbReference type="SUPFAM" id="SSF48498">
    <property type="entry name" value="Tetracyclin repressor-like, C-terminal domain"/>
    <property type="match status" value="1"/>
</dbReference>
<proteinExistence type="predicted"/>
<evidence type="ECO:0000256" key="2">
    <source>
        <dbReference type="PROSITE-ProRule" id="PRU00335"/>
    </source>
</evidence>
<dbReference type="OrthoDB" id="2356263at2"/>
<dbReference type="AlphaFoldDB" id="A0A3P3DEX9"/>
<dbReference type="Proteomes" id="UP000282125">
    <property type="component" value="Unassembled WGS sequence"/>
</dbReference>
<dbReference type="InterPro" id="IPR041474">
    <property type="entry name" value="NicS_C"/>
</dbReference>
<evidence type="ECO:0000313" key="4">
    <source>
        <dbReference type="EMBL" id="RRH72815.1"/>
    </source>
</evidence>
<dbReference type="Pfam" id="PF17938">
    <property type="entry name" value="TetR_C_29"/>
    <property type="match status" value="1"/>
</dbReference>
<dbReference type="RefSeq" id="WP_124965645.1">
    <property type="nucleotide sequence ID" value="NZ_RRAZ01000021.1"/>
</dbReference>
<evidence type="ECO:0000256" key="1">
    <source>
        <dbReference type="ARBA" id="ARBA00023125"/>
    </source>
</evidence>
<evidence type="ECO:0000259" key="3">
    <source>
        <dbReference type="PROSITE" id="PS50977"/>
    </source>
</evidence>
<dbReference type="InterPro" id="IPR009057">
    <property type="entry name" value="Homeodomain-like_sf"/>
</dbReference>
<dbReference type="InterPro" id="IPR001647">
    <property type="entry name" value="HTH_TetR"/>
</dbReference>
<sequence>MPKSQNRTARGQNPAAREQILTAAREEFSEAGYNGGRVDNIARRSGLNKQLVYYYFGSKDDLYRAALEAIYSEIRLKERELDLRILPPEQAITRLIDFSLNYLAQHNEFIRMLADENAMGAPHMQNAETLLATNSPLIAMIGATLRDGEAQGIFRKGVDPLELYISIAGMTFFYFANGKTMSAIFGRNLSDPGVIESYRTHIVTMVLKGLRA</sequence>
<dbReference type="InterPro" id="IPR036271">
    <property type="entry name" value="Tet_transcr_reg_TetR-rel_C_sf"/>
</dbReference>
<dbReference type="SUPFAM" id="SSF46689">
    <property type="entry name" value="Homeodomain-like"/>
    <property type="match status" value="1"/>
</dbReference>
<evidence type="ECO:0000313" key="5">
    <source>
        <dbReference type="Proteomes" id="UP000282125"/>
    </source>
</evidence>
<dbReference type="Gene3D" id="1.10.357.10">
    <property type="entry name" value="Tetracycline Repressor, domain 2"/>
    <property type="match status" value="1"/>
</dbReference>
<dbReference type="PANTHER" id="PTHR30328">
    <property type="entry name" value="TRANSCRIPTIONAL REPRESSOR"/>
    <property type="match status" value="1"/>
</dbReference>
<accession>A0A3P3DEX9</accession>
<dbReference type="InterPro" id="IPR050109">
    <property type="entry name" value="HTH-type_TetR-like_transc_reg"/>
</dbReference>
<feature type="domain" description="HTH tetR-type" evidence="3">
    <location>
        <begin position="14"/>
        <end position="74"/>
    </location>
</feature>
<comment type="caution">
    <text evidence="4">The sequence shown here is derived from an EMBL/GenBank/DDBJ whole genome shotgun (WGS) entry which is preliminary data.</text>
</comment>
<protein>
    <submittedName>
        <fullName evidence="4">TetR family transcriptional regulator</fullName>
    </submittedName>
</protein>
<feature type="DNA-binding region" description="H-T-H motif" evidence="2">
    <location>
        <begin position="37"/>
        <end position="56"/>
    </location>
</feature>
<name>A0A3P3DEX9_9RHOB</name>
<gene>
    <name evidence="4" type="ORF">EG244_14180</name>
</gene>